<keyword evidence="3" id="KW-1185">Reference proteome</keyword>
<dbReference type="EMBL" id="ML210500">
    <property type="protein sequence ID" value="TFK17502.1"/>
    <property type="molecule type" value="Genomic_DNA"/>
</dbReference>
<evidence type="ECO:0000256" key="1">
    <source>
        <dbReference type="SAM" id="MobiDB-lite"/>
    </source>
</evidence>
<feature type="region of interest" description="Disordered" evidence="1">
    <location>
        <begin position="476"/>
        <end position="513"/>
    </location>
</feature>
<dbReference type="STRING" id="230819.A0A5C3KCC5"/>
<evidence type="ECO:0000313" key="2">
    <source>
        <dbReference type="EMBL" id="TFK17502.1"/>
    </source>
</evidence>
<organism evidence="2 3">
    <name type="scientific">Coprinopsis marcescibilis</name>
    <name type="common">Agaric fungus</name>
    <name type="synonym">Psathyrella marcescibilis</name>
    <dbReference type="NCBI Taxonomy" id="230819"/>
    <lineage>
        <taxon>Eukaryota</taxon>
        <taxon>Fungi</taxon>
        <taxon>Dikarya</taxon>
        <taxon>Basidiomycota</taxon>
        <taxon>Agaricomycotina</taxon>
        <taxon>Agaricomycetes</taxon>
        <taxon>Agaricomycetidae</taxon>
        <taxon>Agaricales</taxon>
        <taxon>Agaricineae</taxon>
        <taxon>Psathyrellaceae</taxon>
        <taxon>Coprinopsis</taxon>
    </lineage>
</organism>
<reference evidence="2 3" key="1">
    <citation type="journal article" date="2019" name="Nat. Ecol. Evol.">
        <title>Megaphylogeny resolves global patterns of mushroom evolution.</title>
        <authorList>
            <person name="Varga T."/>
            <person name="Krizsan K."/>
            <person name="Foldi C."/>
            <person name="Dima B."/>
            <person name="Sanchez-Garcia M."/>
            <person name="Sanchez-Ramirez S."/>
            <person name="Szollosi G.J."/>
            <person name="Szarkandi J.G."/>
            <person name="Papp V."/>
            <person name="Albert L."/>
            <person name="Andreopoulos W."/>
            <person name="Angelini C."/>
            <person name="Antonin V."/>
            <person name="Barry K.W."/>
            <person name="Bougher N.L."/>
            <person name="Buchanan P."/>
            <person name="Buyck B."/>
            <person name="Bense V."/>
            <person name="Catcheside P."/>
            <person name="Chovatia M."/>
            <person name="Cooper J."/>
            <person name="Damon W."/>
            <person name="Desjardin D."/>
            <person name="Finy P."/>
            <person name="Geml J."/>
            <person name="Haridas S."/>
            <person name="Hughes K."/>
            <person name="Justo A."/>
            <person name="Karasinski D."/>
            <person name="Kautmanova I."/>
            <person name="Kiss B."/>
            <person name="Kocsube S."/>
            <person name="Kotiranta H."/>
            <person name="LaButti K.M."/>
            <person name="Lechner B.E."/>
            <person name="Liimatainen K."/>
            <person name="Lipzen A."/>
            <person name="Lukacs Z."/>
            <person name="Mihaltcheva S."/>
            <person name="Morgado L.N."/>
            <person name="Niskanen T."/>
            <person name="Noordeloos M.E."/>
            <person name="Ohm R.A."/>
            <person name="Ortiz-Santana B."/>
            <person name="Ovrebo C."/>
            <person name="Racz N."/>
            <person name="Riley R."/>
            <person name="Savchenko A."/>
            <person name="Shiryaev A."/>
            <person name="Soop K."/>
            <person name="Spirin V."/>
            <person name="Szebenyi C."/>
            <person name="Tomsovsky M."/>
            <person name="Tulloss R.E."/>
            <person name="Uehling J."/>
            <person name="Grigoriev I.V."/>
            <person name="Vagvolgyi C."/>
            <person name="Papp T."/>
            <person name="Martin F.M."/>
            <person name="Miettinen O."/>
            <person name="Hibbett D.S."/>
            <person name="Nagy L.G."/>
        </authorList>
    </citation>
    <scope>NUCLEOTIDE SEQUENCE [LARGE SCALE GENOMIC DNA]</scope>
    <source>
        <strain evidence="2 3">CBS 121175</strain>
    </source>
</reference>
<evidence type="ECO:0008006" key="4">
    <source>
        <dbReference type="Google" id="ProtNLM"/>
    </source>
</evidence>
<dbReference type="OrthoDB" id="296793at2759"/>
<feature type="compositionally biased region" description="Polar residues" evidence="1">
    <location>
        <begin position="300"/>
        <end position="310"/>
    </location>
</feature>
<gene>
    <name evidence="2" type="ORF">FA15DRAFT_734564</name>
</gene>
<feature type="compositionally biased region" description="Basic and acidic residues" evidence="1">
    <location>
        <begin position="486"/>
        <end position="497"/>
    </location>
</feature>
<accession>A0A5C3KCC5</accession>
<sequence length="513" mass="56907">MPTTLGCIYPIPLGVEEWETNVPGTDLTAINMVHLVVDRDSDDYELQSAVKPTCVLGLMLCTNANPRISPSSYATCDWRIARVWRRREERLLEAKTTSQLGYFQQLDSAASMSNHSGEQLRIYQGDFLYMFAPRRTCHKRLKCTFVHSIPIRLKQIRAPGGRTRTTCSILPRQTLTFGRMPWALFQLKGLDHTRSDLIELTRAGCGYPKELCTDEFNLDLEFFGTVLLSARDMVKARPPPSTQLDRDLFLVSHLLILKDVAKNLEGESITQGSYDQKEAASSTVFDEPVRWSLPAPPATPSTNGSSCTSGTQIRSYRQLCHLSRLLGKQQGVAPQYGRAVKILIDHIRETLLGGAQDGEGRDLVQEIGSSQGWSGMLLGKFGTLLVISLDPDMVGLCLESKWLLFLALRTRWFKPSASLKVIPFGTPIAAALALVTAKLANHRVAVQRNSVAAADARETVYNNELRPRTFAHALVPSPTHPLSVTRGEEDPKPKDIHAYSSSVDDDDSRTGTN</sequence>
<name>A0A5C3KCC5_COPMA</name>
<evidence type="ECO:0000313" key="3">
    <source>
        <dbReference type="Proteomes" id="UP000307440"/>
    </source>
</evidence>
<proteinExistence type="predicted"/>
<dbReference type="Proteomes" id="UP000307440">
    <property type="component" value="Unassembled WGS sequence"/>
</dbReference>
<protein>
    <recommendedName>
        <fullName evidence="4">Component of oligomeric Golgi complex 3</fullName>
    </recommendedName>
</protein>
<feature type="region of interest" description="Disordered" evidence="1">
    <location>
        <begin position="290"/>
        <end position="310"/>
    </location>
</feature>
<dbReference type="AlphaFoldDB" id="A0A5C3KCC5"/>